<dbReference type="EMBL" id="BARU01010146">
    <property type="protein sequence ID" value="GAH45405.1"/>
    <property type="molecule type" value="Genomic_DNA"/>
</dbReference>
<accession>X1GKM3</accession>
<name>X1GKM3_9ZZZZ</name>
<feature type="non-terminal residue" evidence="1">
    <location>
        <position position="1"/>
    </location>
</feature>
<dbReference type="AlphaFoldDB" id="X1GKM3"/>
<protein>
    <submittedName>
        <fullName evidence="1">Uncharacterized protein</fullName>
    </submittedName>
</protein>
<comment type="caution">
    <text evidence="1">The sequence shown here is derived from an EMBL/GenBank/DDBJ whole genome shotgun (WGS) entry which is preliminary data.</text>
</comment>
<organism evidence="1">
    <name type="scientific">marine sediment metagenome</name>
    <dbReference type="NCBI Taxonomy" id="412755"/>
    <lineage>
        <taxon>unclassified sequences</taxon>
        <taxon>metagenomes</taxon>
        <taxon>ecological metagenomes</taxon>
    </lineage>
</organism>
<proteinExistence type="predicted"/>
<sequence>KDFIKDEIPYYIRGGISSKISFSASLLELALIKISMGYSIDWILGYTQYKLEHTITKINSLLEKGKINEDVANYLIEKISCVIEEIEQIKNI</sequence>
<gene>
    <name evidence="1" type="ORF">S03H2_19425</name>
</gene>
<evidence type="ECO:0000313" key="1">
    <source>
        <dbReference type="EMBL" id="GAH45405.1"/>
    </source>
</evidence>
<reference evidence="1" key="1">
    <citation type="journal article" date="2014" name="Front. Microbiol.">
        <title>High frequency of phylogenetically diverse reductive dehalogenase-homologous genes in deep subseafloor sedimentary metagenomes.</title>
        <authorList>
            <person name="Kawai M."/>
            <person name="Futagami T."/>
            <person name="Toyoda A."/>
            <person name="Takaki Y."/>
            <person name="Nishi S."/>
            <person name="Hori S."/>
            <person name="Arai W."/>
            <person name="Tsubouchi T."/>
            <person name="Morono Y."/>
            <person name="Uchiyama I."/>
            <person name="Ito T."/>
            <person name="Fujiyama A."/>
            <person name="Inagaki F."/>
            <person name="Takami H."/>
        </authorList>
    </citation>
    <scope>NUCLEOTIDE SEQUENCE</scope>
    <source>
        <strain evidence="1">Expedition CK06-06</strain>
    </source>
</reference>